<dbReference type="InterPro" id="IPR011009">
    <property type="entry name" value="Kinase-like_dom_sf"/>
</dbReference>
<comment type="similarity">
    <text evidence="1">Belongs to the protein kinase superfamily. ADCK protein kinase family.</text>
</comment>
<dbReference type="PANTHER" id="PTHR45890">
    <property type="entry name" value="AARF DOMAIN CONTAINING KINASE 2 (PREDICTED)"/>
    <property type="match status" value="1"/>
</dbReference>
<dbReference type="PROSITE" id="PS50011">
    <property type="entry name" value="PROTEIN_KINASE_DOM"/>
    <property type="match status" value="1"/>
</dbReference>
<dbReference type="GO" id="GO:0004672">
    <property type="term" value="F:protein kinase activity"/>
    <property type="evidence" value="ECO:0007669"/>
    <property type="project" value="InterPro"/>
</dbReference>
<dbReference type="SUPFAM" id="SSF56112">
    <property type="entry name" value="Protein kinase-like (PK-like)"/>
    <property type="match status" value="1"/>
</dbReference>
<dbReference type="InterPro" id="IPR052402">
    <property type="entry name" value="ADCK_kinase"/>
</dbReference>
<proteinExistence type="inferred from homology"/>
<dbReference type="CDD" id="cd13971">
    <property type="entry name" value="ADCK2-like"/>
    <property type="match status" value="1"/>
</dbReference>
<dbReference type="Pfam" id="PF03109">
    <property type="entry name" value="ABC1"/>
    <property type="match status" value="1"/>
</dbReference>
<evidence type="ECO:0000313" key="4">
    <source>
        <dbReference type="Proteomes" id="UP000189911"/>
    </source>
</evidence>
<dbReference type="GO" id="GO:0005739">
    <property type="term" value="C:mitochondrion"/>
    <property type="evidence" value="ECO:0007669"/>
    <property type="project" value="TreeGrafter"/>
</dbReference>
<dbReference type="OrthoDB" id="1290869at2759"/>
<dbReference type="PANTHER" id="PTHR45890:SF1">
    <property type="entry name" value="AARF DOMAIN CONTAINING KINASE 2"/>
    <property type="match status" value="1"/>
</dbReference>
<accession>A0A1G4JUM6</accession>
<evidence type="ECO:0000259" key="2">
    <source>
        <dbReference type="PROSITE" id="PS50011"/>
    </source>
</evidence>
<dbReference type="AlphaFoldDB" id="A0A1G4JUM6"/>
<name>A0A1G4JUM6_9SACH</name>
<evidence type="ECO:0000256" key="1">
    <source>
        <dbReference type="ARBA" id="ARBA00009670"/>
    </source>
</evidence>
<keyword evidence="4" id="KW-1185">Reference proteome</keyword>
<gene>
    <name evidence="3" type="ORF">LANO_0E07536G</name>
</gene>
<feature type="domain" description="Protein kinase" evidence="2">
    <location>
        <begin position="234"/>
        <end position="603"/>
    </location>
</feature>
<dbReference type="GO" id="GO:0005524">
    <property type="term" value="F:ATP binding"/>
    <property type="evidence" value="ECO:0007669"/>
    <property type="project" value="InterPro"/>
</dbReference>
<dbReference type="EMBL" id="LT598451">
    <property type="protein sequence ID" value="SCU94652.1"/>
    <property type="molecule type" value="Genomic_DNA"/>
</dbReference>
<dbReference type="InterPro" id="IPR004147">
    <property type="entry name" value="ABC1_dom"/>
</dbReference>
<reference evidence="4" key="1">
    <citation type="submission" date="2016-03" db="EMBL/GenBank/DDBJ databases">
        <authorList>
            <person name="Devillers Hugo."/>
        </authorList>
    </citation>
    <scope>NUCLEOTIDE SEQUENCE [LARGE SCALE GENOMIC DNA]</scope>
</reference>
<dbReference type="Proteomes" id="UP000189911">
    <property type="component" value="Chromosome E"/>
</dbReference>
<evidence type="ECO:0000313" key="3">
    <source>
        <dbReference type="EMBL" id="SCU94652.1"/>
    </source>
</evidence>
<organism evidence="3 4">
    <name type="scientific">Lachancea nothofagi CBS 11611</name>
    <dbReference type="NCBI Taxonomy" id="1266666"/>
    <lineage>
        <taxon>Eukaryota</taxon>
        <taxon>Fungi</taxon>
        <taxon>Dikarya</taxon>
        <taxon>Ascomycota</taxon>
        <taxon>Saccharomycotina</taxon>
        <taxon>Saccharomycetes</taxon>
        <taxon>Saccharomycetales</taxon>
        <taxon>Saccharomycetaceae</taxon>
        <taxon>Lachancea</taxon>
    </lineage>
</organism>
<dbReference type="InterPro" id="IPR044095">
    <property type="entry name" value="ADCK2_dom"/>
</dbReference>
<protein>
    <submittedName>
        <fullName evidence="3">LANO_0E07536g1_1</fullName>
    </submittedName>
</protein>
<sequence>MQRLFRLNGGWTFFKRGGFGNPIRSSFRSPAQTLIWPSFLIAATSTYYRPQLRNETLQPDPSGDTFEMGLYKASQNELARHVLEKRSRQLAHCRSKITRWLSRVWFQFKDKVLEPVLTTWRFVELSILFFPVLLMYPIMYFGHKVKISNSAKSVNTTYGALLWYRLLRHVLELAGPSFIKLGQWAGSRTDIFSEGLCAELGNLHSNAKKHSLKYTKSQLSEALGITDLSEVFDEFKEKPLGVGAIAQVYVGQMSTKFVEDRKLELDAEENRWCAVKIIHPHAARKISRDLKIMKFFAETIDMIPTMEWLSLPNEVEQFSILMRLQLDLRIECLNLARFNDNFKDSFQVKFPKGFQELTSRQVLFEEYIYGFPMEEFLRAKDDLKDPNLSKKVSDPFIDAFLKMLILDDFIHADLHPGNVMVRFLKTDKYGSKSVSTEQDCYELVNRLKVKLKTNDDSFVQELQDIVTQYTPQICFIDVGLITELNKRNRTNFIALFDSLARFDGYRAGELMIERSRTPETAVDKEVFALKVEKLVSKVKKRTFTLGTVSIGDLLDQMLGMVRGHHVRMEGDFVSVVVAILLLEGIGRQLDPDLDLFASSLPILREFGMKREGRSILQDVDTLSMWKIWLGLELRQFMNLSVKQMHDLVKTDQLCPNY</sequence>
<dbReference type="InterPro" id="IPR000719">
    <property type="entry name" value="Prot_kinase_dom"/>
</dbReference>